<dbReference type="Pfam" id="PF00196">
    <property type="entry name" value="GerE"/>
    <property type="match status" value="1"/>
</dbReference>
<evidence type="ECO:0000313" key="4">
    <source>
        <dbReference type="EMBL" id="GEQ85053.1"/>
    </source>
</evidence>
<feature type="coiled-coil region" evidence="1">
    <location>
        <begin position="570"/>
        <end position="601"/>
    </location>
</feature>
<dbReference type="SUPFAM" id="SSF46894">
    <property type="entry name" value="C-terminal effector domain of the bipartite response regulators"/>
    <property type="match status" value="1"/>
</dbReference>
<name>A0A5J4FTS8_9FLAO</name>
<dbReference type="PROSITE" id="PS00622">
    <property type="entry name" value="HTH_LUXR_1"/>
    <property type="match status" value="1"/>
</dbReference>
<keyword evidence="2" id="KW-0812">Transmembrane</keyword>
<protein>
    <recommendedName>
        <fullName evidence="3">HTH luxR-type domain-containing protein</fullName>
    </recommendedName>
</protein>
<dbReference type="Proteomes" id="UP000326994">
    <property type="component" value="Unassembled WGS sequence"/>
</dbReference>
<dbReference type="Gene3D" id="1.10.10.10">
    <property type="entry name" value="Winged helix-like DNA-binding domain superfamily/Winged helix DNA-binding domain"/>
    <property type="match status" value="1"/>
</dbReference>
<dbReference type="GO" id="GO:0006355">
    <property type="term" value="P:regulation of DNA-templated transcription"/>
    <property type="evidence" value="ECO:0007669"/>
    <property type="project" value="InterPro"/>
</dbReference>
<dbReference type="EMBL" id="BKCF01000001">
    <property type="protein sequence ID" value="GEQ85053.1"/>
    <property type="molecule type" value="Genomic_DNA"/>
</dbReference>
<feature type="coiled-coil region" evidence="1">
    <location>
        <begin position="429"/>
        <end position="456"/>
    </location>
</feature>
<dbReference type="AlphaFoldDB" id="A0A5J4FTS8"/>
<accession>A0A5J4FTS8</accession>
<feature type="transmembrane region" description="Helical" evidence="2">
    <location>
        <begin position="457"/>
        <end position="476"/>
    </location>
</feature>
<dbReference type="GO" id="GO:0003677">
    <property type="term" value="F:DNA binding"/>
    <property type="evidence" value="ECO:0007669"/>
    <property type="project" value="InterPro"/>
</dbReference>
<feature type="domain" description="HTH luxR-type" evidence="3">
    <location>
        <begin position="605"/>
        <end position="632"/>
    </location>
</feature>
<evidence type="ECO:0000313" key="5">
    <source>
        <dbReference type="Proteomes" id="UP000326994"/>
    </source>
</evidence>
<dbReference type="SUPFAM" id="SSF48452">
    <property type="entry name" value="TPR-like"/>
    <property type="match status" value="2"/>
</dbReference>
<keyword evidence="2" id="KW-0472">Membrane</keyword>
<proteinExistence type="predicted"/>
<keyword evidence="2" id="KW-1133">Transmembrane helix</keyword>
<organism evidence="4 5">
    <name type="scientific">Patiriisocius marinistellae</name>
    <dbReference type="NCBI Taxonomy" id="2494560"/>
    <lineage>
        <taxon>Bacteria</taxon>
        <taxon>Pseudomonadati</taxon>
        <taxon>Bacteroidota</taxon>
        <taxon>Flavobacteriia</taxon>
        <taxon>Flavobacteriales</taxon>
        <taxon>Flavobacteriaceae</taxon>
        <taxon>Patiriisocius</taxon>
    </lineage>
</organism>
<evidence type="ECO:0000256" key="2">
    <source>
        <dbReference type="SAM" id="Phobius"/>
    </source>
</evidence>
<sequence length="648" mass="75708">MFCDMYIRKLIIFIVFVCGVVFQVYTQEEDIEAKLQSFKYALKNKNLPKKERIDNLIALGDYYMGNPGDTAFNYLRNAKELSLSLKDSFNLMRSYNRLALLEIYDENDNVALKFTDSALMYADYFEESHFAGIGYSYRIKGMAFRFLERNNKALESFLQANRYLLKPQQDEELKTYLAENYSDLASIYLSTDNKEIALECIEKSLSIAKPIEAWWEIAGAYEFLSNYFLKENDYAISKKYLDSATIMYQKISSDVGLSNVNKLRADVFLQEEKFDEAIKVIVKEIDIDKKDGLSYTLTEDYLFLSNAYAKNKRLDVANKYLDSAKVSALESDNPAHTIKIGQQKARLFKEIEQYENAILELRAILKSNSISTYRESRKEIYEELYNLYELKNDPNNALIFFKKHQELNDSLKEVLQQNKYSVLQSEFNYNELEAKLETRNAQLKLTKEEKKRQNERGMFFIGLLGLIAVFFIFSFFRQRSLSKIKRETLLAKQEVLKIKKQALDTEVQFKNKQITDFAIHIAEKNELLENIKKKLKSVKVINDSHKGILMNTMQFINNDIEHNKEKIQLYKQVEETNDSFRAKLEQKYNNLNEKEQKVAIMLRLGQTSKQIALQLGISAASVDNYRYNLRKKMGVTKGESLKIFIKNI</sequence>
<reference evidence="4 5" key="1">
    <citation type="submission" date="2019-08" db="EMBL/GenBank/DDBJ databases">
        <title>Ulvibacter marinistellae sp. nov., isolated from a starfish, Patiria pectinifera.</title>
        <authorList>
            <person name="Kawano K."/>
            <person name="Ushijima N."/>
            <person name="Kihara M."/>
            <person name="Itoh H."/>
        </authorList>
    </citation>
    <scope>NUCLEOTIDE SEQUENCE [LARGE SCALE GENOMIC DNA]</scope>
    <source>
        <strain evidence="4 5">KK4</strain>
    </source>
</reference>
<dbReference type="InterPro" id="IPR016032">
    <property type="entry name" value="Sig_transdc_resp-reg_C-effctor"/>
</dbReference>
<dbReference type="InterPro" id="IPR011990">
    <property type="entry name" value="TPR-like_helical_dom_sf"/>
</dbReference>
<dbReference type="OrthoDB" id="1090267at2"/>
<dbReference type="InterPro" id="IPR036388">
    <property type="entry name" value="WH-like_DNA-bd_sf"/>
</dbReference>
<dbReference type="SMART" id="SM00421">
    <property type="entry name" value="HTH_LUXR"/>
    <property type="match status" value="1"/>
</dbReference>
<dbReference type="Gene3D" id="1.25.40.10">
    <property type="entry name" value="Tetratricopeptide repeat domain"/>
    <property type="match status" value="2"/>
</dbReference>
<comment type="caution">
    <text evidence="4">The sequence shown here is derived from an EMBL/GenBank/DDBJ whole genome shotgun (WGS) entry which is preliminary data.</text>
</comment>
<evidence type="ECO:0000256" key="1">
    <source>
        <dbReference type="SAM" id="Coils"/>
    </source>
</evidence>
<dbReference type="InterPro" id="IPR000792">
    <property type="entry name" value="Tscrpt_reg_LuxR_C"/>
</dbReference>
<keyword evidence="1" id="KW-0175">Coiled coil</keyword>
<gene>
    <name evidence="4" type="ORF">ULMS_05610</name>
</gene>
<keyword evidence="5" id="KW-1185">Reference proteome</keyword>
<evidence type="ECO:0000259" key="3">
    <source>
        <dbReference type="PROSITE" id="PS00622"/>
    </source>
</evidence>